<dbReference type="SUPFAM" id="SSF53335">
    <property type="entry name" value="S-adenosyl-L-methionine-dependent methyltransferases"/>
    <property type="match status" value="1"/>
</dbReference>
<dbReference type="EMBL" id="AZIL01000114">
    <property type="protein sequence ID" value="EWM29904.1"/>
    <property type="molecule type" value="Genomic_DNA"/>
</dbReference>
<comment type="caution">
    <text evidence="2">The sequence shown here is derived from an EMBL/GenBank/DDBJ whole genome shotgun (WGS) entry which is preliminary data.</text>
</comment>
<name>W7UAA9_9STRA</name>
<dbReference type="OrthoDB" id="2128152at2759"/>
<dbReference type="GO" id="GO:0032259">
    <property type="term" value="P:methylation"/>
    <property type="evidence" value="ECO:0007669"/>
    <property type="project" value="UniProtKB-KW"/>
</dbReference>
<dbReference type="Pfam" id="PF05050">
    <property type="entry name" value="Methyltransf_21"/>
    <property type="match status" value="1"/>
</dbReference>
<gene>
    <name evidence="2" type="ORF">Naga_100035g45</name>
</gene>
<dbReference type="InterPro" id="IPR029063">
    <property type="entry name" value="SAM-dependent_MTases_sf"/>
</dbReference>
<dbReference type="InterPro" id="IPR006342">
    <property type="entry name" value="FkbM_mtfrase"/>
</dbReference>
<dbReference type="PANTHER" id="PTHR34203">
    <property type="entry name" value="METHYLTRANSFERASE, FKBM FAMILY PROTEIN"/>
    <property type="match status" value="1"/>
</dbReference>
<evidence type="ECO:0000313" key="3">
    <source>
        <dbReference type="Proteomes" id="UP000019335"/>
    </source>
</evidence>
<keyword evidence="3" id="KW-1185">Reference proteome</keyword>
<evidence type="ECO:0000313" key="2">
    <source>
        <dbReference type="EMBL" id="EWM29904.1"/>
    </source>
</evidence>
<keyword evidence="2" id="KW-0808">Transferase</keyword>
<dbReference type="Gene3D" id="3.40.50.150">
    <property type="entry name" value="Vaccinia Virus protein VP39"/>
    <property type="match status" value="1"/>
</dbReference>
<protein>
    <submittedName>
        <fullName evidence="2">Methyltransferase FkbM</fullName>
    </submittedName>
</protein>
<feature type="domain" description="Methyltransferase FkbM" evidence="1">
    <location>
        <begin position="162"/>
        <end position="336"/>
    </location>
</feature>
<sequence length="365" mass="40055">MPAHAAYRKFALARAVQVARSPCMLFLGALSGAILGSIIGGHMAQETLHPYTLAATNTNSGGESEACPEWTISALTQKRMQRDYCIRRFTGEVPEQDLVKTKLLAPDQTHMDFIVYDGNDIVSGAIRSNGHWEHHLSTALVMVLSKVAEDRGLPHEQVHLLDIGGNVGAHTVYAQAAGFSVVTFEPLPQNEAIIRTNLCFNDPKQERVTLFTNGLGSEPTLCKQFSAPNYNRGNGIVNCNGSIPQHPDGQLIYRGQMEVLRLDDVLLPCKDGTQLPPDIVFGAMKMDVEGFEPEVLKGGETFFTKALIPYIVFEIGRMPETRRQAVLQFFYGLGYQASTTGFFQGLGQPKDLPGTEDVYLVLLQA</sequence>
<dbReference type="Proteomes" id="UP000019335">
    <property type="component" value="Chromosome 2"/>
</dbReference>
<reference evidence="2 3" key="1">
    <citation type="journal article" date="2014" name="Mol. Plant">
        <title>Chromosome Scale Genome Assembly and Transcriptome Profiling of Nannochloropsis gaditana in Nitrogen Depletion.</title>
        <authorList>
            <person name="Corteggiani Carpinelli E."/>
            <person name="Telatin A."/>
            <person name="Vitulo N."/>
            <person name="Forcato C."/>
            <person name="D'Angelo M."/>
            <person name="Schiavon R."/>
            <person name="Vezzi A."/>
            <person name="Giacometti G.M."/>
            <person name="Morosinotto T."/>
            <person name="Valle G."/>
        </authorList>
    </citation>
    <scope>NUCLEOTIDE SEQUENCE [LARGE SCALE GENOMIC DNA]</scope>
    <source>
        <strain evidence="2 3">B-31</strain>
    </source>
</reference>
<accession>W7UAA9</accession>
<dbReference type="PANTHER" id="PTHR34203:SF13">
    <property type="entry name" value="EXPRESSED PROTEIN"/>
    <property type="match status" value="1"/>
</dbReference>
<keyword evidence="2" id="KW-0489">Methyltransferase</keyword>
<dbReference type="AlphaFoldDB" id="W7UAA9"/>
<evidence type="ECO:0000259" key="1">
    <source>
        <dbReference type="Pfam" id="PF05050"/>
    </source>
</evidence>
<proteinExistence type="predicted"/>
<dbReference type="GO" id="GO:0008168">
    <property type="term" value="F:methyltransferase activity"/>
    <property type="evidence" value="ECO:0007669"/>
    <property type="project" value="UniProtKB-KW"/>
</dbReference>
<organism evidence="2 3">
    <name type="scientific">Nannochloropsis gaditana</name>
    <dbReference type="NCBI Taxonomy" id="72520"/>
    <lineage>
        <taxon>Eukaryota</taxon>
        <taxon>Sar</taxon>
        <taxon>Stramenopiles</taxon>
        <taxon>Ochrophyta</taxon>
        <taxon>Eustigmatophyceae</taxon>
        <taxon>Eustigmatales</taxon>
        <taxon>Monodopsidaceae</taxon>
        <taxon>Nannochloropsis</taxon>
    </lineage>
</organism>
<dbReference type="InterPro" id="IPR052514">
    <property type="entry name" value="SAM-dependent_MTase"/>
</dbReference>
<dbReference type="NCBIfam" id="TIGR01444">
    <property type="entry name" value="fkbM_fam"/>
    <property type="match status" value="1"/>
</dbReference>